<dbReference type="GO" id="GO:0005509">
    <property type="term" value="F:calcium ion binding"/>
    <property type="evidence" value="ECO:0007669"/>
    <property type="project" value="InterPro"/>
</dbReference>
<name>A0A383DU60_9ZZZZ</name>
<sequence length="234" mass="24141">ANSLRTPNPANTTAGPSVLLGSGIGSDPLLSGSADEFRISNVERGARWIRYSAENQKQGSTFLSTMVEYLMAPQMPSEMNASVAMGVPFSYAIPASPPATEYNATGMPTWATLNVATGEVAGTPDATGIFSVTVTATNAKGSTTTTLHLQSIATPTLASVTALEAKDLEGRAATILGDVNSTGGKAPIVTVFYGKTDAGPNYSGWEANASLGTLDQGPFEAKLSALDSGETYFF</sequence>
<reference evidence="1" key="1">
    <citation type="submission" date="2018-05" db="EMBL/GenBank/DDBJ databases">
        <authorList>
            <person name="Lanie J.A."/>
            <person name="Ng W.-L."/>
            <person name="Kazmierczak K.M."/>
            <person name="Andrzejewski T.M."/>
            <person name="Davidsen T.M."/>
            <person name="Wayne K.J."/>
            <person name="Tettelin H."/>
            <person name="Glass J.I."/>
            <person name="Rusch D."/>
            <person name="Podicherti R."/>
            <person name="Tsui H.-C.T."/>
            <person name="Winkler M.E."/>
        </authorList>
    </citation>
    <scope>NUCLEOTIDE SEQUENCE</scope>
</reference>
<feature type="non-terminal residue" evidence="1">
    <location>
        <position position="234"/>
    </location>
</feature>
<evidence type="ECO:0000313" key="1">
    <source>
        <dbReference type="EMBL" id="SVE47839.1"/>
    </source>
</evidence>
<dbReference type="SUPFAM" id="SSF49313">
    <property type="entry name" value="Cadherin-like"/>
    <property type="match status" value="1"/>
</dbReference>
<dbReference type="Gene3D" id="2.60.40.10">
    <property type="entry name" value="Immunoglobulins"/>
    <property type="match status" value="1"/>
</dbReference>
<organism evidence="1">
    <name type="scientific">marine metagenome</name>
    <dbReference type="NCBI Taxonomy" id="408172"/>
    <lineage>
        <taxon>unclassified sequences</taxon>
        <taxon>metagenomes</taxon>
        <taxon>ecological metagenomes</taxon>
    </lineage>
</organism>
<dbReference type="Pfam" id="PF05345">
    <property type="entry name" value="He_PIG"/>
    <property type="match status" value="1"/>
</dbReference>
<feature type="non-terminal residue" evidence="1">
    <location>
        <position position="1"/>
    </location>
</feature>
<dbReference type="GO" id="GO:0016020">
    <property type="term" value="C:membrane"/>
    <property type="evidence" value="ECO:0007669"/>
    <property type="project" value="InterPro"/>
</dbReference>
<accession>A0A383DU60</accession>
<dbReference type="InterPro" id="IPR013783">
    <property type="entry name" value="Ig-like_fold"/>
</dbReference>
<proteinExistence type="predicted"/>
<evidence type="ECO:0008006" key="2">
    <source>
        <dbReference type="Google" id="ProtNLM"/>
    </source>
</evidence>
<dbReference type="InterPro" id="IPR015919">
    <property type="entry name" value="Cadherin-like_sf"/>
</dbReference>
<protein>
    <recommendedName>
        <fullName evidence="2">Dystroglycan-type cadherin-like domain-containing protein</fullName>
    </recommendedName>
</protein>
<gene>
    <name evidence="1" type="ORF">METZ01_LOCUS500693</name>
</gene>
<dbReference type="AlphaFoldDB" id="A0A383DU60"/>
<dbReference type="EMBL" id="UINC01220081">
    <property type="protein sequence ID" value="SVE47839.1"/>
    <property type="molecule type" value="Genomic_DNA"/>
</dbReference>